<dbReference type="AlphaFoldDB" id="A0A1F7J823"/>
<proteinExistence type="predicted"/>
<protein>
    <recommendedName>
        <fullName evidence="3">Lysine decarboxylase</fullName>
    </recommendedName>
</protein>
<dbReference type="STRING" id="1802068.A3B02_02475"/>
<dbReference type="EMBL" id="MGAS01000018">
    <property type="protein sequence ID" value="OGK51769.1"/>
    <property type="molecule type" value="Genomic_DNA"/>
</dbReference>
<evidence type="ECO:0000313" key="1">
    <source>
        <dbReference type="EMBL" id="OGK51769.1"/>
    </source>
</evidence>
<dbReference type="PANTHER" id="PTHR43393">
    <property type="entry name" value="CYTOKININ RIBOSIDE 5'-MONOPHOSPHATE PHOSPHORIBOHYDROLASE"/>
    <property type="match status" value="1"/>
</dbReference>
<dbReference type="GO" id="GO:0005829">
    <property type="term" value="C:cytosol"/>
    <property type="evidence" value="ECO:0007669"/>
    <property type="project" value="TreeGrafter"/>
</dbReference>
<dbReference type="Gene3D" id="3.40.50.450">
    <property type="match status" value="1"/>
</dbReference>
<comment type="caution">
    <text evidence="1">The sequence shown here is derived from an EMBL/GenBank/DDBJ whole genome shotgun (WGS) entry which is preliminary data.</text>
</comment>
<name>A0A1F7J823_9BACT</name>
<reference evidence="1 2" key="1">
    <citation type="journal article" date="2016" name="Nat. Commun.">
        <title>Thousands of microbial genomes shed light on interconnected biogeochemical processes in an aquifer system.</title>
        <authorList>
            <person name="Anantharaman K."/>
            <person name="Brown C.T."/>
            <person name="Hug L.A."/>
            <person name="Sharon I."/>
            <person name="Castelle C.J."/>
            <person name="Probst A.J."/>
            <person name="Thomas B.C."/>
            <person name="Singh A."/>
            <person name="Wilkins M.J."/>
            <person name="Karaoz U."/>
            <person name="Brodie E.L."/>
            <person name="Williams K.H."/>
            <person name="Hubbard S.S."/>
            <person name="Banfield J.F."/>
        </authorList>
    </citation>
    <scope>NUCLEOTIDE SEQUENCE [LARGE SCALE GENOMIC DNA]</scope>
</reference>
<gene>
    <name evidence="1" type="ORF">A3B02_02475</name>
</gene>
<sequence length="208" mass="23617">MSKETDEEFIAAYESAKLVAQNGRQIVNGGGPGVMYAATKGAKDAQGAVSVVYYDPKHASHFEGQAGVNIADASDKESNYIERTKKLMELGDAYVVFNGGTGTVSEFAMCWAVSRLYFGRNKPLILYGSFWRKILDTFWKNMKVRPEEYRVIRYATSPKEVLHYLEEYERMYERYHNIPEGECVGDECELFLLPLQHRRPAVVPVQHA</sequence>
<dbReference type="InterPro" id="IPR041164">
    <property type="entry name" value="LDcluster4"/>
</dbReference>
<evidence type="ECO:0008006" key="3">
    <source>
        <dbReference type="Google" id="ProtNLM"/>
    </source>
</evidence>
<dbReference type="SUPFAM" id="SSF102405">
    <property type="entry name" value="MCP/YpsA-like"/>
    <property type="match status" value="1"/>
</dbReference>
<evidence type="ECO:0000313" key="2">
    <source>
        <dbReference type="Proteomes" id="UP000178914"/>
    </source>
</evidence>
<organism evidence="1 2">
    <name type="scientific">Candidatus Roizmanbacteria bacterium RIFCSPLOWO2_01_FULL_42_14</name>
    <dbReference type="NCBI Taxonomy" id="1802068"/>
    <lineage>
        <taxon>Bacteria</taxon>
        <taxon>Candidatus Roizmaniibacteriota</taxon>
    </lineage>
</organism>
<accession>A0A1F7J823</accession>
<dbReference type="InterPro" id="IPR052341">
    <property type="entry name" value="LOG_family_nucleotidases"/>
</dbReference>
<dbReference type="Pfam" id="PF18306">
    <property type="entry name" value="LDcluster4"/>
    <property type="match status" value="1"/>
</dbReference>
<dbReference type="Proteomes" id="UP000178914">
    <property type="component" value="Unassembled WGS sequence"/>
</dbReference>
<dbReference type="PANTHER" id="PTHR43393:SF3">
    <property type="entry name" value="LYSINE DECARBOXYLASE-LIKE PROTEIN"/>
    <property type="match status" value="1"/>
</dbReference>